<dbReference type="SUPFAM" id="SSF49464">
    <property type="entry name" value="Carboxypeptidase regulatory domain-like"/>
    <property type="match status" value="1"/>
</dbReference>
<keyword evidence="1" id="KW-0378">Hydrolase</keyword>
<evidence type="ECO:0000313" key="1">
    <source>
        <dbReference type="EMBL" id="TDU40521.1"/>
    </source>
</evidence>
<name>A0A4R7Q1Z2_9FLAO</name>
<dbReference type="Proteomes" id="UP000294689">
    <property type="component" value="Unassembled WGS sequence"/>
</dbReference>
<keyword evidence="1" id="KW-0645">Protease</keyword>
<accession>A0A4R7Q1Z2</accession>
<keyword evidence="1" id="KW-0121">Carboxypeptidase</keyword>
<dbReference type="AlphaFoldDB" id="A0A4R7Q1Z2"/>
<dbReference type="EMBL" id="SOBW01000008">
    <property type="protein sequence ID" value="TDU40521.1"/>
    <property type="molecule type" value="Genomic_DNA"/>
</dbReference>
<gene>
    <name evidence="1" type="ORF">BXY82_2572</name>
</gene>
<organism evidence="1 2">
    <name type="scientific">Gelidibacter sediminis</name>
    <dbReference type="NCBI Taxonomy" id="1608710"/>
    <lineage>
        <taxon>Bacteria</taxon>
        <taxon>Pseudomonadati</taxon>
        <taxon>Bacteroidota</taxon>
        <taxon>Flavobacteriia</taxon>
        <taxon>Flavobacteriales</taxon>
        <taxon>Flavobacteriaceae</taxon>
        <taxon>Gelidibacter</taxon>
    </lineage>
</organism>
<reference evidence="1 2" key="1">
    <citation type="submission" date="2019-03" db="EMBL/GenBank/DDBJ databases">
        <title>Genomic Encyclopedia of Archaeal and Bacterial Type Strains, Phase II (KMG-II): from individual species to whole genera.</title>
        <authorList>
            <person name="Goeker M."/>
        </authorList>
    </citation>
    <scope>NUCLEOTIDE SEQUENCE [LARGE SCALE GENOMIC DNA]</scope>
    <source>
        <strain evidence="1 2">DSM 28135</strain>
    </source>
</reference>
<keyword evidence="2" id="KW-1185">Reference proteome</keyword>
<dbReference type="OrthoDB" id="1422163at2"/>
<dbReference type="Pfam" id="PF13715">
    <property type="entry name" value="CarbopepD_reg_2"/>
    <property type="match status" value="1"/>
</dbReference>
<dbReference type="RefSeq" id="WP_133758530.1">
    <property type="nucleotide sequence ID" value="NZ_SOBW01000008.1"/>
</dbReference>
<sequence>MFKFTLFFCLATTATFSQRISGTLYDAEAPISGAKIMNVSAKSMTSTDAIGNFEIQAKRNDTLLFSSLFHHTKQLVVIQSHLESPQVVELKKILNELDEVNVKGPITAQPMDEKEVTTRVNKQFKSDVERNPHLYRRPNANAGPINFLEIGRRLKKLLKRKTPKEEEPEGLIETTIEASDLVTLFKTDPFFNDTFLILDLNITKDYRHLFFAYCETKKMSSFLLQPDNKIYLIDHLLDYSQEFRVILAESQQR</sequence>
<evidence type="ECO:0000313" key="2">
    <source>
        <dbReference type="Proteomes" id="UP000294689"/>
    </source>
</evidence>
<protein>
    <submittedName>
        <fullName evidence="1">Carboxypeptidase-like protein</fullName>
    </submittedName>
</protein>
<dbReference type="InterPro" id="IPR008969">
    <property type="entry name" value="CarboxyPept-like_regulatory"/>
</dbReference>
<proteinExistence type="predicted"/>
<comment type="caution">
    <text evidence="1">The sequence shown here is derived from an EMBL/GenBank/DDBJ whole genome shotgun (WGS) entry which is preliminary data.</text>
</comment>
<dbReference type="GO" id="GO:0004180">
    <property type="term" value="F:carboxypeptidase activity"/>
    <property type="evidence" value="ECO:0007669"/>
    <property type="project" value="UniProtKB-KW"/>
</dbReference>